<dbReference type="AlphaFoldDB" id="A0A4C1SM37"/>
<gene>
    <name evidence="1" type="ORF">EVAR_46068_1</name>
</gene>
<protein>
    <submittedName>
        <fullName evidence="1">Uncharacterized protein</fullName>
    </submittedName>
</protein>
<reference evidence="1 2" key="1">
    <citation type="journal article" date="2019" name="Commun. Biol.">
        <title>The bagworm genome reveals a unique fibroin gene that provides high tensile strength.</title>
        <authorList>
            <person name="Kono N."/>
            <person name="Nakamura H."/>
            <person name="Ohtoshi R."/>
            <person name="Tomita M."/>
            <person name="Numata K."/>
            <person name="Arakawa K."/>
        </authorList>
    </citation>
    <scope>NUCLEOTIDE SEQUENCE [LARGE SCALE GENOMIC DNA]</scope>
</reference>
<name>A0A4C1SM37_EUMVA</name>
<evidence type="ECO:0000313" key="1">
    <source>
        <dbReference type="EMBL" id="GBP03055.1"/>
    </source>
</evidence>
<sequence>MPSKPRVHTFTSDSQISGRTVADVIESSGMIGMTKEKGCVSMIPPPPMALRQSCHMGRIAGAPRDTCTRPDSSGQSSLWGHTLYLMRHPKNIGTRRLIV</sequence>
<accession>A0A4C1SM37</accession>
<evidence type="ECO:0000313" key="2">
    <source>
        <dbReference type="Proteomes" id="UP000299102"/>
    </source>
</evidence>
<dbReference type="EMBL" id="BGZK01003616">
    <property type="protein sequence ID" value="GBP03055.1"/>
    <property type="molecule type" value="Genomic_DNA"/>
</dbReference>
<proteinExistence type="predicted"/>
<comment type="caution">
    <text evidence="1">The sequence shown here is derived from an EMBL/GenBank/DDBJ whole genome shotgun (WGS) entry which is preliminary data.</text>
</comment>
<organism evidence="1 2">
    <name type="scientific">Eumeta variegata</name>
    <name type="common">Bagworm moth</name>
    <name type="synonym">Eumeta japonica</name>
    <dbReference type="NCBI Taxonomy" id="151549"/>
    <lineage>
        <taxon>Eukaryota</taxon>
        <taxon>Metazoa</taxon>
        <taxon>Ecdysozoa</taxon>
        <taxon>Arthropoda</taxon>
        <taxon>Hexapoda</taxon>
        <taxon>Insecta</taxon>
        <taxon>Pterygota</taxon>
        <taxon>Neoptera</taxon>
        <taxon>Endopterygota</taxon>
        <taxon>Lepidoptera</taxon>
        <taxon>Glossata</taxon>
        <taxon>Ditrysia</taxon>
        <taxon>Tineoidea</taxon>
        <taxon>Psychidae</taxon>
        <taxon>Oiketicinae</taxon>
        <taxon>Eumeta</taxon>
    </lineage>
</organism>
<keyword evidence="2" id="KW-1185">Reference proteome</keyword>
<dbReference type="Proteomes" id="UP000299102">
    <property type="component" value="Unassembled WGS sequence"/>
</dbReference>